<dbReference type="Gene3D" id="3.40.50.10090">
    <property type="match status" value="2"/>
</dbReference>
<dbReference type="InterPro" id="IPR039793">
    <property type="entry name" value="UROS/Hem4"/>
</dbReference>
<dbReference type="Pfam" id="PF02602">
    <property type="entry name" value="HEM4"/>
    <property type="match status" value="1"/>
</dbReference>
<dbReference type="PANTHER" id="PTHR38042">
    <property type="entry name" value="UROPORPHYRINOGEN-III SYNTHASE, CHLOROPLASTIC"/>
    <property type="match status" value="1"/>
</dbReference>
<keyword evidence="5 9" id="KW-0627">Porphyrin biosynthesis</keyword>
<evidence type="ECO:0000256" key="9">
    <source>
        <dbReference type="RuleBase" id="RU366031"/>
    </source>
</evidence>
<dbReference type="EC" id="4.2.1.75" evidence="3 9"/>
<protein>
    <recommendedName>
        <fullName evidence="7 9">Uroporphyrinogen-III synthase</fullName>
        <ecNumber evidence="3 9">4.2.1.75</ecNumber>
    </recommendedName>
</protein>
<proteinExistence type="inferred from homology"/>
<comment type="similarity">
    <text evidence="2 9">Belongs to the uroporphyrinogen-III synthase family.</text>
</comment>
<evidence type="ECO:0000256" key="3">
    <source>
        <dbReference type="ARBA" id="ARBA00013109"/>
    </source>
</evidence>
<comment type="pathway">
    <text evidence="1 9">Porphyrin-containing compound metabolism; protoporphyrin-IX biosynthesis; coproporphyrinogen-III from 5-aminolevulinate: step 3/4.</text>
</comment>
<reference evidence="11 12" key="1">
    <citation type="journal article" date="2024" name="Pathogens">
        <title>Staphylococcus hsinchuensis sp. nov., Isolated from Soymilk.</title>
        <authorList>
            <person name="Wang Y.T."/>
            <person name="Lin Y.C."/>
            <person name="Hsieh Y.H."/>
            <person name="Lin Y.T."/>
            <person name="Hamada M."/>
            <person name="Chen C.C."/>
            <person name="Liou J.S."/>
            <person name="Lee A.Y."/>
            <person name="Zhang W.L."/>
            <person name="Chen Y.T."/>
            <person name="Huang C.H."/>
        </authorList>
    </citation>
    <scope>NUCLEOTIDE SEQUENCE [LARGE SCALE GENOMIC DNA]</scope>
    <source>
        <strain evidence="11 12">H164</strain>
    </source>
</reference>
<keyword evidence="4 9" id="KW-0456">Lyase</keyword>
<dbReference type="InterPro" id="IPR036108">
    <property type="entry name" value="4pyrrol_syn_uPrphyn_synt_sf"/>
</dbReference>
<evidence type="ECO:0000256" key="1">
    <source>
        <dbReference type="ARBA" id="ARBA00004772"/>
    </source>
</evidence>
<evidence type="ECO:0000256" key="7">
    <source>
        <dbReference type="ARBA" id="ARBA00040167"/>
    </source>
</evidence>
<dbReference type="RefSeq" id="WP_251520041.1">
    <property type="nucleotide sequence ID" value="NZ_CP128355.1"/>
</dbReference>
<evidence type="ECO:0000259" key="10">
    <source>
        <dbReference type="Pfam" id="PF02602"/>
    </source>
</evidence>
<comment type="function">
    <text evidence="6 9">Catalyzes cyclization of the linear tetrapyrrole, hydroxymethylbilane, to the macrocyclic uroporphyrinogen III.</text>
</comment>
<sequence>MKPVIVMTQTSEFETEDMTILHKPLIYVEPLSFDLSLLDVNYDWFIFTSKNAVKLFYPRMSQMQDTKIAVIGKKTAHYCESLGLKVDFIPSDYSQEGFLKQFNPQVSSRILIPSSKKARPLLQQSLQQQGHTVRKIDLYQPLPHTENINEVKRLIETDKINAITFASTSAVKYFFESGEVPAFNNYFVIGQQTFEALKQFGIQATMADKQTLESLINIIRESWEK</sequence>
<dbReference type="SUPFAM" id="SSF69618">
    <property type="entry name" value="HemD-like"/>
    <property type="match status" value="1"/>
</dbReference>
<organism evidence="11 12">
    <name type="scientific">Staphylococcus hsinchuensis</name>
    <dbReference type="NCBI Taxonomy" id="3051183"/>
    <lineage>
        <taxon>Bacteria</taxon>
        <taxon>Bacillati</taxon>
        <taxon>Bacillota</taxon>
        <taxon>Bacilli</taxon>
        <taxon>Bacillales</taxon>
        <taxon>Staphylococcaceae</taxon>
        <taxon>Staphylococcus</taxon>
    </lineage>
</organism>
<feature type="domain" description="Tetrapyrrole biosynthesis uroporphyrinogen III synthase" evidence="10">
    <location>
        <begin position="13"/>
        <end position="216"/>
    </location>
</feature>
<dbReference type="GO" id="GO:0004852">
    <property type="term" value="F:uroporphyrinogen-III synthase activity"/>
    <property type="evidence" value="ECO:0007669"/>
    <property type="project" value="UniProtKB-EC"/>
</dbReference>
<dbReference type="Proteomes" id="UP001436297">
    <property type="component" value="Chromosome"/>
</dbReference>
<evidence type="ECO:0000256" key="5">
    <source>
        <dbReference type="ARBA" id="ARBA00023244"/>
    </source>
</evidence>
<gene>
    <name evidence="11" type="ORF">QQM35_09475</name>
</gene>
<evidence type="ECO:0000313" key="12">
    <source>
        <dbReference type="Proteomes" id="UP001436297"/>
    </source>
</evidence>
<dbReference type="CDD" id="cd06578">
    <property type="entry name" value="HemD"/>
    <property type="match status" value="1"/>
</dbReference>
<comment type="catalytic activity">
    <reaction evidence="8 9">
        <text>hydroxymethylbilane = uroporphyrinogen III + H2O</text>
        <dbReference type="Rhea" id="RHEA:18965"/>
        <dbReference type="ChEBI" id="CHEBI:15377"/>
        <dbReference type="ChEBI" id="CHEBI:57308"/>
        <dbReference type="ChEBI" id="CHEBI:57845"/>
        <dbReference type="EC" id="4.2.1.75"/>
    </reaction>
</comment>
<evidence type="ECO:0000256" key="2">
    <source>
        <dbReference type="ARBA" id="ARBA00008133"/>
    </source>
</evidence>
<evidence type="ECO:0000256" key="6">
    <source>
        <dbReference type="ARBA" id="ARBA00037589"/>
    </source>
</evidence>
<name>A0ABZ3EBU5_9STAP</name>
<dbReference type="InterPro" id="IPR003754">
    <property type="entry name" value="4pyrrol_synth_uPrphyn_synth"/>
</dbReference>
<evidence type="ECO:0000256" key="8">
    <source>
        <dbReference type="ARBA" id="ARBA00048617"/>
    </source>
</evidence>
<accession>A0ABZ3EBU5</accession>
<evidence type="ECO:0000256" key="4">
    <source>
        <dbReference type="ARBA" id="ARBA00023239"/>
    </source>
</evidence>
<keyword evidence="12" id="KW-1185">Reference proteome</keyword>
<evidence type="ECO:0000313" key="11">
    <source>
        <dbReference type="EMBL" id="XAF70291.1"/>
    </source>
</evidence>
<dbReference type="PANTHER" id="PTHR38042:SF1">
    <property type="entry name" value="UROPORPHYRINOGEN-III SYNTHASE, CHLOROPLASTIC"/>
    <property type="match status" value="1"/>
</dbReference>
<dbReference type="EMBL" id="CP128355">
    <property type="protein sequence ID" value="XAF70291.1"/>
    <property type="molecule type" value="Genomic_DNA"/>
</dbReference>